<dbReference type="Proteomes" id="UP000195719">
    <property type="component" value="Unassembled WGS sequence"/>
</dbReference>
<feature type="signal peptide" evidence="1">
    <location>
        <begin position="1"/>
        <end position="25"/>
    </location>
</feature>
<proteinExistence type="predicted"/>
<feature type="chain" id="PRO_5012283325" evidence="1">
    <location>
        <begin position="26"/>
        <end position="150"/>
    </location>
</feature>
<organism evidence="2 3">
    <name type="scientific">Photobacterium andalusiense</name>
    <dbReference type="NCBI Taxonomy" id="2204296"/>
    <lineage>
        <taxon>Bacteria</taxon>
        <taxon>Pseudomonadati</taxon>
        <taxon>Pseudomonadota</taxon>
        <taxon>Gammaproteobacteria</taxon>
        <taxon>Vibrionales</taxon>
        <taxon>Vibrionaceae</taxon>
        <taxon>Photobacterium</taxon>
    </lineage>
</organism>
<evidence type="ECO:0000256" key="1">
    <source>
        <dbReference type="SAM" id="SignalP"/>
    </source>
</evidence>
<dbReference type="EMBL" id="FYAJ01000002">
    <property type="protein sequence ID" value="SMY35053.1"/>
    <property type="molecule type" value="Genomic_DNA"/>
</dbReference>
<dbReference type="AlphaFoldDB" id="A0A1Y6MEQ2"/>
<evidence type="ECO:0000313" key="3">
    <source>
        <dbReference type="Proteomes" id="UP000195719"/>
    </source>
</evidence>
<gene>
    <name evidence="2" type="ORF">PAND9192_01721</name>
</gene>
<evidence type="ECO:0000313" key="2">
    <source>
        <dbReference type="EMBL" id="SMY35053.1"/>
    </source>
</evidence>
<keyword evidence="3" id="KW-1185">Reference proteome</keyword>
<name>A0A1Y6MEQ2_9GAMM</name>
<accession>A0A1Y6MEQ2</accession>
<sequence>MLKKIITTSLLVITGISFNASCAFAANVMDINRAVENSRHLLPGETFTLDEPCRLFTNYSYKIYHCQAMIAPLALIKDKTLAATSETDRLLNRQIAFVRKEGGFAIFRLLPVSTHPVVEENDGDNSYTPPAAAKKQLSFLGFKGGDKEQK</sequence>
<reference evidence="3" key="1">
    <citation type="submission" date="2017-06" db="EMBL/GenBank/DDBJ databases">
        <authorList>
            <person name="Rodrigo-Torres L."/>
            <person name="Arahal R.D."/>
            <person name="Lucena T."/>
        </authorList>
    </citation>
    <scope>NUCLEOTIDE SEQUENCE [LARGE SCALE GENOMIC DNA]</scope>
    <source>
        <strain evidence="3">CECT 9192</strain>
    </source>
</reference>
<dbReference type="RefSeq" id="WP_087853410.1">
    <property type="nucleotide sequence ID" value="NZ_FYAJ01000002.1"/>
</dbReference>
<protein>
    <submittedName>
        <fullName evidence="2">Uncharacterized protein</fullName>
    </submittedName>
</protein>
<keyword evidence="1" id="KW-0732">Signal</keyword>